<dbReference type="GO" id="GO:0008270">
    <property type="term" value="F:zinc ion binding"/>
    <property type="evidence" value="ECO:0007669"/>
    <property type="project" value="InterPro"/>
</dbReference>
<dbReference type="InterPro" id="IPR046341">
    <property type="entry name" value="SET_dom_sf"/>
</dbReference>
<evidence type="ECO:0008006" key="13">
    <source>
        <dbReference type="Google" id="ProtNLM"/>
    </source>
</evidence>
<keyword evidence="3" id="KW-0156">Chromatin regulator</keyword>
<dbReference type="PROSITE" id="PS51015">
    <property type="entry name" value="YDG"/>
    <property type="match status" value="1"/>
</dbReference>
<comment type="caution">
    <text evidence="11">The sequence shown here is derived from an EMBL/GenBank/DDBJ whole genome shotgun (WGS) entry which is preliminary data.</text>
</comment>
<keyword evidence="5" id="KW-0137">Centromere</keyword>
<evidence type="ECO:0000256" key="4">
    <source>
        <dbReference type="ARBA" id="ARBA00023242"/>
    </source>
</evidence>
<dbReference type="GO" id="GO:0042054">
    <property type="term" value="F:histone methyltransferase activity"/>
    <property type="evidence" value="ECO:0007669"/>
    <property type="project" value="InterPro"/>
</dbReference>
<evidence type="ECO:0000256" key="2">
    <source>
        <dbReference type="ARBA" id="ARBA00022454"/>
    </source>
</evidence>
<dbReference type="Pfam" id="PF02182">
    <property type="entry name" value="SAD_SRA"/>
    <property type="match status" value="1"/>
</dbReference>
<feature type="domain" description="Pre-SET" evidence="9">
    <location>
        <begin position="620"/>
        <end position="681"/>
    </location>
</feature>
<comment type="subcellular location">
    <subcellularLocation>
        <location evidence="1">Chromosome</location>
        <location evidence="1">Centromere</location>
    </subcellularLocation>
    <subcellularLocation>
        <location evidence="6">Nucleus</location>
    </subcellularLocation>
</comment>
<dbReference type="PANTHER" id="PTHR45660:SF13">
    <property type="entry name" value="HISTONE-LYSINE N-METHYLTRANSFERASE SETMAR"/>
    <property type="match status" value="1"/>
</dbReference>
<evidence type="ECO:0000259" key="9">
    <source>
        <dbReference type="PROSITE" id="PS50867"/>
    </source>
</evidence>
<dbReference type="Pfam" id="PF00856">
    <property type="entry name" value="SET"/>
    <property type="match status" value="1"/>
</dbReference>
<gene>
    <name evidence="11" type="ORF">FEM48_Zijuj12G0066100</name>
</gene>
<evidence type="ECO:0000259" key="8">
    <source>
        <dbReference type="PROSITE" id="PS50280"/>
    </source>
</evidence>
<organism evidence="11 12">
    <name type="scientific">Ziziphus jujuba var. spinosa</name>
    <dbReference type="NCBI Taxonomy" id="714518"/>
    <lineage>
        <taxon>Eukaryota</taxon>
        <taxon>Viridiplantae</taxon>
        <taxon>Streptophyta</taxon>
        <taxon>Embryophyta</taxon>
        <taxon>Tracheophyta</taxon>
        <taxon>Spermatophyta</taxon>
        <taxon>Magnoliopsida</taxon>
        <taxon>eudicotyledons</taxon>
        <taxon>Gunneridae</taxon>
        <taxon>Pentapetalae</taxon>
        <taxon>rosids</taxon>
        <taxon>fabids</taxon>
        <taxon>Rosales</taxon>
        <taxon>Rhamnaceae</taxon>
        <taxon>Paliureae</taxon>
        <taxon>Ziziphus</taxon>
    </lineage>
</organism>
<dbReference type="InterPro" id="IPR001214">
    <property type="entry name" value="SET_dom"/>
</dbReference>
<keyword evidence="4 6" id="KW-0539">Nucleus</keyword>
<dbReference type="Proteomes" id="UP000813462">
    <property type="component" value="Unassembled WGS sequence"/>
</dbReference>
<accession>A0A978UBR4</accession>
<dbReference type="Pfam" id="PF05033">
    <property type="entry name" value="Pre-SET"/>
    <property type="match status" value="1"/>
</dbReference>
<dbReference type="GO" id="GO:0005634">
    <property type="term" value="C:nucleus"/>
    <property type="evidence" value="ECO:0007669"/>
    <property type="project" value="UniProtKB-SubCell"/>
</dbReference>
<dbReference type="InterPro" id="IPR015947">
    <property type="entry name" value="PUA-like_sf"/>
</dbReference>
<dbReference type="InterPro" id="IPR051357">
    <property type="entry name" value="H3K9_HMTase_SUVAR3-9"/>
</dbReference>
<dbReference type="InterPro" id="IPR007728">
    <property type="entry name" value="Pre-SET_dom"/>
</dbReference>
<dbReference type="GO" id="GO:0000775">
    <property type="term" value="C:chromosome, centromeric region"/>
    <property type="evidence" value="ECO:0007669"/>
    <property type="project" value="UniProtKB-SubCell"/>
</dbReference>
<evidence type="ECO:0000256" key="5">
    <source>
        <dbReference type="ARBA" id="ARBA00023328"/>
    </source>
</evidence>
<dbReference type="EMBL" id="JAEACU010000012">
    <property type="protein sequence ID" value="KAH7512207.1"/>
    <property type="molecule type" value="Genomic_DNA"/>
</dbReference>
<name>A0A978UBR4_ZIZJJ</name>
<dbReference type="FunFam" id="2.30.280.10:FF:000003">
    <property type="entry name" value="Histone-lysine N-methyltransferase, H3 lysine-9 specific SUVH5"/>
    <property type="match status" value="1"/>
</dbReference>
<keyword evidence="2" id="KW-0158">Chromosome</keyword>
<dbReference type="SMART" id="SM00317">
    <property type="entry name" value="SET"/>
    <property type="match status" value="1"/>
</dbReference>
<dbReference type="PROSITE" id="PS50867">
    <property type="entry name" value="PRE_SET"/>
    <property type="match status" value="1"/>
</dbReference>
<evidence type="ECO:0000256" key="1">
    <source>
        <dbReference type="ARBA" id="ARBA00004584"/>
    </source>
</evidence>
<dbReference type="GO" id="GO:0003690">
    <property type="term" value="F:double-stranded DNA binding"/>
    <property type="evidence" value="ECO:0007669"/>
    <property type="project" value="TreeGrafter"/>
</dbReference>
<evidence type="ECO:0000259" key="10">
    <source>
        <dbReference type="PROSITE" id="PS51015"/>
    </source>
</evidence>
<feature type="region of interest" description="Disordered" evidence="7">
    <location>
        <begin position="227"/>
        <end position="259"/>
    </location>
</feature>
<dbReference type="AlphaFoldDB" id="A0A978UBR4"/>
<evidence type="ECO:0000256" key="6">
    <source>
        <dbReference type="PROSITE-ProRule" id="PRU00358"/>
    </source>
</evidence>
<dbReference type="InterPro" id="IPR025794">
    <property type="entry name" value="H3-K9-MeTrfase_plant"/>
</dbReference>
<dbReference type="Gene3D" id="2.30.280.10">
    <property type="entry name" value="SRA-YDG"/>
    <property type="match status" value="1"/>
</dbReference>
<evidence type="ECO:0000313" key="12">
    <source>
        <dbReference type="Proteomes" id="UP000813462"/>
    </source>
</evidence>
<evidence type="ECO:0000256" key="3">
    <source>
        <dbReference type="ARBA" id="ARBA00022853"/>
    </source>
</evidence>
<feature type="domain" description="YDG" evidence="10">
    <location>
        <begin position="395"/>
        <end position="545"/>
    </location>
</feature>
<evidence type="ECO:0000313" key="11">
    <source>
        <dbReference type="EMBL" id="KAH7512207.1"/>
    </source>
</evidence>
<dbReference type="SMART" id="SM00468">
    <property type="entry name" value="PreSET"/>
    <property type="match status" value="1"/>
</dbReference>
<proteinExistence type="predicted"/>
<dbReference type="SUPFAM" id="SSF82199">
    <property type="entry name" value="SET domain"/>
    <property type="match status" value="1"/>
</dbReference>
<dbReference type="PROSITE" id="PS50280">
    <property type="entry name" value="SET"/>
    <property type="match status" value="1"/>
</dbReference>
<dbReference type="InterPro" id="IPR036987">
    <property type="entry name" value="SRA-YDG_sf"/>
</dbReference>
<dbReference type="InterPro" id="IPR003105">
    <property type="entry name" value="SRA_YDG"/>
</dbReference>
<protein>
    <recommendedName>
        <fullName evidence="13">Histone-lysine N-methyltransferase, H3 lysine-9 specific SUVH1-like</fullName>
    </recommendedName>
</protein>
<feature type="domain" description="SET" evidence="8">
    <location>
        <begin position="684"/>
        <end position="821"/>
    </location>
</feature>
<dbReference type="SUPFAM" id="SSF88697">
    <property type="entry name" value="PUA domain-like"/>
    <property type="match status" value="1"/>
</dbReference>
<sequence length="923" mass="101646">MRCTDSELSDQRTLSSFAELQRFSKSGVSILVAKSCSNSVICLAGFAALDVPPWQDPAFLSGFQVKFSLGLILYPNLVILAFFEVFAPDRFYAVGIFIFSWSNKCAATAPIVFVEQSLGQDSIPSSRSFDKSRVLDVKPLRTLVPVFPSAPNFSSFSTPQGPAPFVCASPSGPFPPGFSPFYPFVSTSENQKLPEQDPLHNPSSVPDQNVPFDFNNPISNAVPINSFRTPPPSTAGATPIRQTGPTNGGTGSSRRVTRSRSAVIEVDEYGTSQNQSSSYLNVNDVEDTTKAVRPKGRSQKRTRASGDIVVVSPDVNIDLLVDKILASFNDTCRKSDGDRETVVYILMVYDLFRRRLSQIEEAKEANPGIIRRPDLKAGTLFLSKGVRTNIQKRIGAVPGVEVGDIFFFRMELCLVGIHSPSMAGIDYVGGAKNSEEEPLAVSIVSSGGYEDYAEDADVLVYSGQGGNAGSGRKDKEITDQKLERGNLALERSLHRANNVRVIRGIKDLANPTGKIYVYDGLYKIHESWTEKGKGGNNVFKYKLVRLPGQPEAFAVWKSIEKWRGGDTSRIGVILPDLTSGAENVPVSLVNDVDNEKGPAHFTYISSLKYSKPVNITEPSAGCICIGGCLPGNSNCLCIQKNNDWLPYTANGYLVNQKSLVHECGFSCQCPPNCRNRVSQSGLKIRLEVFKTKDRGWGLRSWDPIRAGSFICEYAGEVIDHSKVDELLVGEIEDDYIFDATRSRQPVGVLPGDSVKDQKIPFPLTISAKYFGNVARFMNHSCSPNVLWQPVLRENKSESDLHIAFYAIRHIPPLTELTYDYGMVPYDKGHRDKKCLCGSSKCRAADWRAKSIQNKGEKNICEHGALKQRRVLEDFGETWSAESITLNGKDCDISVSLSVLVKGGSFWLLWELNISMAEELRQES</sequence>
<dbReference type="PROSITE" id="PS51575">
    <property type="entry name" value="SAM_MT43_SUVAR39_2"/>
    <property type="match status" value="1"/>
</dbReference>
<evidence type="ECO:0000256" key="7">
    <source>
        <dbReference type="SAM" id="MobiDB-lite"/>
    </source>
</evidence>
<dbReference type="Gene3D" id="2.170.270.10">
    <property type="entry name" value="SET domain"/>
    <property type="match status" value="1"/>
</dbReference>
<dbReference type="SMART" id="SM00466">
    <property type="entry name" value="SRA"/>
    <property type="match status" value="1"/>
</dbReference>
<dbReference type="PANTHER" id="PTHR45660">
    <property type="entry name" value="HISTONE-LYSINE N-METHYLTRANSFERASE SETMAR"/>
    <property type="match status" value="1"/>
</dbReference>
<reference evidence="11" key="1">
    <citation type="journal article" date="2021" name="Front. Plant Sci.">
        <title>Chromosome-Scale Genome Assembly for Chinese Sour Jujube and Insights Into Its Genome Evolution and Domestication Signature.</title>
        <authorList>
            <person name="Shen L.-Y."/>
            <person name="Luo H."/>
            <person name="Wang X.-L."/>
            <person name="Wang X.-M."/>
            <person name="Qiu X.-J."/>
            <person name="Liu H."/>
            <person name="Zhou S.-S."/>
            <person name="Jia K.-H."/>
            <person name="Nie S."/>
            <person name="Bao Y.-T."/>
            <person name="Zhang R.-G."/>
            <person name="Yun Q.-Z."/>
            <person name="Chai Y.-H."/>
            <person name="Lu J.-Y."/>
            <person name="Li Y."/>
            <person name="Zhao S.-W."/>
            <person name="Mao J.-F."/>
            <person name="Jia S.-G."/>
            <person name="Mao Y.-M."/>
        </authorList>
    </citation>
    <scope>NUCLEOTIDE SEQUENCE</scope>
    <source>
        <strain evidence="11">AT0</strain>
        <tissue evidence="11">Leaf</tissue>
    </source>
</reference>